<protein>
    <recommendedName>
        <fullName evidence="10">Fatty acyl-CoA reductase</fullName>
        <ecNumber evidence="10">1.2.1.84</ecNumber>
    </recommendedName>
</protein>
<evidence type="ECO:0000256" key="9">
    <source>
        <dbReference type="ARBA" id="ARBA00052530"/>
    </source>
</evidence>
<dbReference type="PANTHER" id="PTHR11011:SF60">
    <property type="entry name" value="FATTY ACYL-COA REDUCTASE-RELATED"/>
    <property type="match status" value="1"/>
</dbReference>
<feature type="transmembrane region" description="Helical" evidence="10">
    <location>
        <begin position="529"/>
        <end position="555"/>
    </location>
</feature>
<dbReference type="Gene3D" id="3.40.50.720">
    <property type="entry name" value="NAD(P)-binding Rossmann-like Domain"/>
    <property type="match status" value="1"/>
</dbReference>
<evidence type="ECO:0000259" key="13">
    <source>
        <dbReference type="Pfam" id="PF07993"/>
    </source>
</evidence>
<comment type="subcellular location">
    <subcellularLocation>
        <location evidence="1">Membrane</location>
        <topology evidence="1">Multi-pass membrane protein</topology>
    </subcellularLocation>
</comment>
<evidence type="ECO:0000256" key="1">
    <source>
        <dbReference type="ARBA" id="ARBA00004141"/>
    </source>
</evidence>
<dbReference type="PANTHER" id="PTHR11011">
    <property type="entry name" value="MALE STERILITY PROTEIN 2-RELATED"/>
    <property type="match status" value="1"/>
</dbReference>
<evidence type="ECO:0000256" key="7">
    <source>
        <dbReference type="ARBA" id="ARBA00023098"/>
    </source>
</evidence>
<organism evidence="14">
    <name type="scientific">Graphocephala atropunctata</name>
    <dbReference type="NCBI Taxonomy" id="36148"/>
    <lineage>
        <taxon>Eukaryota</taxon>
        <taxon>Metazoa</taxon>
        <taxon>Ecdysozoa</taxon>
        <taxon>Arthropoda</taxon>
        <taxon>Hexapoda</taxon>
        <taxon>Insecta</taxon>
        <taxon>Pterygota</taxon>
        <taxon>Neoptera</taxon>
        <taxon>Paraneoptera</taxon>
        <taxon>Hemiptera</taxon>
        <taxon>Auchenorrhyncha</taxon>
        <taxon>Membracoidea</taxon>
        <taxon>Cicadellidae</taxon>
        <taxon>Cicadellinae</taxon>
        <taxon>Cicadellini</taxon>
        <taxon>Graphocephala</taxon>
    </lineage>
</organism>
<dbReference type="SUPFAM" id="SSF51735">
    <property type="entry name" value="NAD(P)-binding Rossmann-fold domains"/>
    <property type="match status" value="1"/>
</dbReference>
<feature type="signal peptide" evidence="11">
    <location>
        <begin position="1"/>
        <end position="18"/>
    </location>
</feature>
<dbReference type="EC" id="1.2.1.84" evidence="10"/>
<feature type="domain" description="Thioester reductase (TE)" evidence="13">
    <location>
        <begin position="81"/>
        <end position="350"/>
    </location>
</feature>
<keyword evidence="3 10" id="KW-0444">Lipid biosynthesis</keyword>
<evidence type="ECO:0000256" key="10">
    <source>
        <dbReference type="RuleBase" id="RU363097"/>
    </source>
</evidence>
<dbReference type="FunFam" id="3.40.50.720:FF:000143">
    <property type="entry name" value="Fatty acyl-CoA reductase"/>
    <property type="match status" value="1"/>
</dbReference>
<proteinExistence type="inferred from homology"/>
<keyword evidence="10" id="KW-0560">Oxidoreductase</keyword>
<gene>
    <name evidence="14" type="ORF">g.26657</name>
</gene>
<comment type="similarity">
    <text evidence="2 10">Belongs to the fatty acyl-CoA reductase family.</text>
</comment>
<dbReference type="InterPro" id="IPR013120">
    <property type="entry name" value="FAR_NAD-bd"/>
</dbReference>
<evidence type="ECO:0000256" key="6">
    <source>
        <dbReference type="ARBA" id="ARBA00022989"/>
    </source>
</evidence>
<name>A0A1B6KTN1_9HEMI</name>
<dbReference type="CDD" id="cd05236">
    <property type="entry name" value="FAR-N_SDR_e"/>
    <property type="match status" value="1"/>
</dbReference>
<feature type="domain" description="Fatty acyl-CoA reductase C-terminal" evidence="12">
    <location>
        <begin position="422"/>
        <end position="514"/>
    </location>
</feature>
<dbReference type="GO" id="GO:0080019">
    <property type="term" value="F:alcohol-forming very long-chain fatty acyl-CoA reductase activity"/>
    <property type="evidence" value="ECO:0007669"/>
    <property type="project" value="InterPro"/>
</dbReference>
<reference evidence="14" key="1">
    <citation type="submission" date="2015-11" db="EMBL/GenBank/DDBJ databases">
        <title>De novo transcriptome assembly of four potential Pierce s Disease insect vectors from Arizona vineyards.</title>
        <authorList>
            <person name="Tassone E.E."/>
        </authorList>
    </citation>
    <scope>NUCLEOTIDE SEQUENCE</scope>
</reference>
<evidence type="ECO:0000256" key="5">
    <source>
        <dbReference type="ARBA" id="ARBA00022857"/>
    </source>
</evidence>
<feature type="transmembrane region" description="Helical" evidence="10">
    <location>
        <begin position="413"/>
        <end position="436"/>
    </location>
</feature>
<dbReference type="AlphaFoldDB" id="A0A1B6KTN1"/>
<dbReference type="Pfam" id="PF07993">
    <property type="entry name" value="NAD_binding_4"/>
    <property type="match status" value="1"/>
</dbReference>
<keyword evidence="8 10" id="KW-0472">Membrane</keyword>
<comment type="function">
    <text evidence="10">Catalyzes the reduction of fatty acyl-CoA to fatty alcohols.</text>
</comment>
<evidence type="ECO:0000256" key="3">
    <source>
        <dbReference type="ARBA" id="ARBA00022516"/>
    </source>
</evidence>
<keyword evidence="6 10" id="KW-1133">Transmembrane helix</keyword>
<keyword evidence="7 10" id="KW-0443">Lipid metabolism</keyword>
<keyword evidence="5 10" id="KW-0521">NADP</keyword>
<keyword evidence="11" id="KW-0732">Signal</keyword>
<dbReference type="GO" id="GO:0035336">
    <property type="term" value="P:long-chain fatty-acyl-CoA metabolic process"/>
    <property type="evidence" value="ECO:0007669"/>
    <property type="project" value="TreeGrafter"/>
</dbReference>
<dbReference type="EMBL" id="GEBQ01025216">
    <property type="protein sequence ID" value="JAT14761.1"/>
    <property type="molecule type" value="Transcribed_RNA"/>
</dbReference>
<keyword evidence="4 10" id="KW-0812">Transmembrane</keyword>
<evidence type="ECO:0000256" key="2">
    <source>
        <dbReference type="ARBA" id="ARBA00005928"/>
    </source>
</evidence>
<dbReference type="GO" id="GO:0005777">
    <property type="term" value="C:peroxisome"/>
    <property type="evidence" value="ECO:0007669"/>
    <property type="project" value="TreeGrafter"/>
</dbReference>
<feature type="non-terminal residue" evidence="14">
    <location>
        <position position="1"/>
    </location>
</feature>
<dbReference type="InterPro" id="IPR026055">
    <property type="entry name" value="FAR"/>
</dbReference>
<evidence type="ECO:0000256" key="8">
    <source>
        <dbReference type="ARBA" id="ARBA00023136"/>
    </source>
</evidence>
<evidence type="ECO:0000256" key="11">
    <source>
        <dbReference type="SAM" id="SignalP"/>
    </source>
</evidence>
<evidence type="ECO:0000313" key="14">
    <source>
        <dbReference type="EMBL" id="JAT14761.1"/>
    </source>
</evidence>
<dbReference type="CDD" id="cd09071">
    <property type="entry name" value="FAR_C"/>
    <property type="match status" value="1"/>
</dbReference>
<evidence type="ECO:0000256" key="4">
    <source>
        <dbReference type="ARBA" id="ARBA00022692"/>
    </source>
</evidence>
<dbReference type="InterPro" id="IPR036291">
    <property type="entry name" value="NAD(P)-bd_dom_sf"/>
</dbReference>
<dbReference type="GO" id="GO:0016020">
    <property type="term" value="C:membrane"/>
    <property type="evidence" value="ECO:0007669"/>
    <property type="project" value="UniProtKB-SubCell"/>
</dbReference>
<dbReference type="GO" id="GO:0102965">
    <property type="term" value="F:alcohol-forming long-chain fatty acyl-CoA reductase activity"/>
    <property type="evidence" value="ECO:0007669"/>
    <property type="project" value="UniProtKB-EC"/>
</dbReference>
<evidence type="ECO:0000259" key="12">
    <source>
        <dbReference type="Pfam" id="PF03015"/>
    </source>
</evidence>
<accession>A0A1B6KTN1</accession>
<feature type="chain" id="PRO_5008586861" description="Fatty acyl-CoA reductase" evidence="11">
    <location>
        <begin position="19"/>
        <end position="557"/>
    </location>
</feature>
<dbReference type="InterPro" id="IPR033640">
    <property type="entry name" value="FAR_C"/>
</dbReference>
<comment type="catalytic activity">
    <reaction evidence="9 10">
        <text>a long-chain fatty acyl-CoA + 2 NADPH + 2 H(+) = a long-chain primary fatty alcohol + 2 NADP(+) + CoA</text>
        <dbReference type="Rhea" id="RHEA:52716"/>
        <dbReference type="ChEBI" id="CHEBI:15378"/>
        <dbReference type="ChEBI" id="CHEBI:57287"/>
        <dbReference type="ChEBI" id="CHEBI:57783"/>
        <dbReference type="ChEBI" id="CHEBI:58349"/>
        <dbReference type="ChEBI" id="CHEBI:77396"/>
        <dbReference type="ChEBI" id="CHEBI:83139"/>
        <dbReference type="EC" id="1.2.1.84"/>
    </reaction>
</comment>
<dbReference type="Pfam" id="PF03015">
    <property type="entry name" value="Sterile"/>
    <property type="match status" value="1"/>
</dbReference>
<sequence>FRLSIHLVVFFCNSHTVSETVSSTNQMVVEELKLRNATVPYHLRDPLEILGERDFKPARQIPEDVKGSDIQEFLRGARVLLTGATGFMGKMVLEKLLRGVPHLEHIYLVIRPKKGQEVNDRLNAIFEDRVYRRLKTEVPWYRSKVTAVEGDVSLPGLGLSPQDRQTLVDNITVVYHGAATVRFNEHIRSATAINVLGTREILGLAREMANLKSIIHVSTAFANCNHLHIEERFYDMPTSYDEIIQLLKSKDDAELDALTPSLLGDWPNTYTFTKALAEQVVAKEGRGLPIAVFRPAVVISSYNEPVRGWIDNVYGPTGLMVGLGTGVIHTYFGDETHITDIVPVDLVTNALIASSWRAGTHIEGDIPIYNFVSSTQNPISWKTFHVLAHRYGPHWPTVHAVWYYFFMSFENPMLFTIANFLFHTCFGYVIDALAVLTGRKPMLTNIYRKLDKFADTMTYFANRIWTFKNDNTQALWRSLSEKDKKLFFFDMAQMSWEYHAQALCLGLRVYLLKDDVDTLPKARSKWNRLYWLHVVVTTILSLATLKILVTILRYIPI</sequence>